<dbReference type="GO" id="GO:0003755">
    <property type="term" value="F:peptidyl-prolyl cis-trans isomerase activity"/>
    <property type="evidence" value="ECO:0007669"/>
    <property type="project" value="UniProtKB-UniRule"/>
</dbReference>
<dbReference type="InterPro" id="IPR027304">
    <property type="entry name" value="Trigger_fact/SurA_dom_sf"/>
</dbReference>
<evidence type="ECO:0000256" key="5">
    <source>
        <dbReference type="ARBA" id="ARBA00022729"/>
    </source>
</evidence>
<dbReference type="InterPro" id="IPR046357">
    <property type="entry name" value="PPIase_dom_sf"/>
</dbReference>
<evidence type="ECO:0000256" key="8">
    <source>
        <dbReference type="ARBA" id="ARBA00023139"/>
    </source>
</evidence>
<organism evidence="14 15">
    <name type="scientific">Carnobacterium maltaromaticum</name>
    <name type="common">Carnobacterium piscicola</name>
    <dbReference type="NCBI Taxonomy" id="2751"/>
    <lineage>
        <taxon>Bacteria</taxon>
        <taxon>Bacillati</taxon>
        <taxon>Bacillota</taxon>
        <taxon>Bacilli</taxon>
        <taxon>Lactobacillales</taxon>
        <taxon>Carnobacteriaceae</taxon>
        <taxon>Carnobacterium</taxon>
    </lineage>
</organism>
<evidence type="ECO:0000256" key="6">
    <source>
        <dbReference type="ARBA" id="ARBA00023110"/>
    </source>
</evidence>
<dbReference type="EC" id="5.2.1.8" evidence="11"/>
<evidence type="ECO:0000313" key="14">
    <source>
        <dbReference type="EMBL" id="MDZ5759162.1"/>
    </source>
</evidence>
<keyword evidence="6 11" id="KW-0697">Rotamase</keyword>
<dbReference type="InterPro" id="IPR050245">
    <property type="entry name" value="PrsA_foldase"/>
</dbReference>
<dbReference type="InterPro" id="IPR000297">
    <property type="entry name" value="PPIase_PpiC"/>
</dbReference>
<dbReference type="GO" id="GO:0005886">
    <property type="term" value="C:plasma membrane"/>
    <property type="evidence" value="ECO:0007669"/>
    <property type="project" value="UniProtKB-SubCell"/>
</dbReference>
<reference evidence="14" key="1">
    <citation type="submission" date="2023-08" db="EMBL/GenBank/DDBJ databases">
        <title>Genomic characterization of piscicolin 126 produced by Carnobacterium maltaromaticum CM22 strain isolated from salmon (Salmo salar).</title>
        <authorList>
            <person name="Gonzalez-Gragera E."/>
            <person name="Garcia-Lopez J.D."/>
            <person name="Teso-Perez C."/>
            <person name="Gimenez-Hernandez I."/>
            <person name="Peralta-Sanchez J.M."/>
            <person name="Valdivia E."/>
            <person name="Montalban-Lopez M."/>
            <person name="Martin-Platero A.M."/>
            <person name="Banos A."/>
            <person name="Martinez-Bueno M."/>
        </authorList>
    </citation>
    <scope>NUCLEOTIDE SEQUENCE</scope>
    <source>
        <strain evidence="14">CM22</strain>
    </source>
</reference>
<evidence type="ECO:0000259" key="13">
    <source>
        <dbReference type="PROSITE" id="PS50198"/>
    </source>
</evidence>
<keyword evidence="7 11" id="KW-0472">Membrane</keyword>
<evidence type="ECO:0000256" key="9">
    <source>
        <dbReference type="ARBA" id="ARBA00023235"/>
    </source>
</evidence>
<comment type="subcellular location">
    <subcellularLocation>
        <location evidence="2 11">Cell membrane</location>
        <topology evidence="2 11">Lipid-anchor</topology>
    </subcellularLocation>
</comment>
<feature type="region of interest" description="Disordered" evidence="12">
    <location>
        <begin position="292"/>
        <end position="314"/>
    </location>
</feature>
<comment type="function">
    <text evidence="11">Plays a major role in protein secretion by helping the post-translocational extracellular folding of several secreted proteins.</text>
</comment>
<feature type="domain" description="PpiC" evidence="13">
    <location>
        <begin position="142"/>
        <end position="234"/>
    </location>
</feature>
<evidence type="ECO:0000256" key="2">
    <source>
        <dbReference type="ARBA" id="ARBA00004193"/>
    </source>
</evidence>
<comment type="caution">
    <text evidence="14">The sequence shown here is derived from an EMBL/GenBank/DDBJ whole genome shotgun (WGS) entry which is preliminary data.</text>
</comment>
<evidence type="ECO:0000313" key="15">
    <source>
        <dbReference type="Proteomes" id="UP001290462"/>
    </source>
</evidence>
<comment type="catalytic activity">
    <reaction evidence="1 11">
        <text>[protein]-peptidylproline (omega=180) = [protein]-peptidylproline (omega=0)</text>
        <dbReference type="Rhea" id="RHEA:16237"/>
        <dbReference type="Rhea" id="RHEA-COMP:10747"/>
        <dbReference type="Rhea" id="RHEA-COMP:10748"/>
        <dbReference type="ChEBI" id="CHEBI:83833"/>
        <dbReference type="ChEBI" id="CHEBI:83834"/>
        <dbReference type="EC" id="5.2.1.8"/>
    </reaction>
</comment>
<dbReference type="PROSITE" id="PS51257">
    <property type="entry name" value="PROKAR_LIPOPROTEIN"/>
    <property type="match status" value="1"/>
</dbReference>
<evidence type="ECO:0000256" key="7">
    <source>
        <dbReference type="ARBA" id="ARBA00023136"/>
    </source>
</evidence>
<dbReference type="HAMAP" id="MF_01145">
    <property type="entry name" value="Foldase_PrsA"/>
    <property type="match status" value="1"/>
</dbReference>
<dbReference type="Pfam" id="PF00639">
    <property type="entry name" value="Rotamase"/>
    <property type="match status" value="1"/>
</dbReference>
<dbReference type="RefSeq" id="WP_322809070.1">
    <property type="nucleotide sequence ID" value="NZ_JAVBVO010000003.1"/>
</dbReference>
<dbReference type="EMBL" id="JAVBVO010000003">
    <property type="protein sequence ID" value="MDZ5759162.1"/>
    <property type="molecule type" value="Genomic_DNA"/>
</dbReference>
<dbReference type="AlphaFoldDB" id="A0AAW9K654"/>
<keyword evidence="4 11" id="KW-1003">Cell membrane</keyword>
<evidence type="ECO:0000256" key="12">
    <source>
        <dbReference type="SAM" id="MobiDB-lite"/>
    </source>
</evidence>
<dbReference type="InterPro" id="IPR023059">
    <property type="entry name" value="Foldase_PrsA"/>
</dbReference>
<gene>
    <name evidence="11" type="primary">prsA</name>
    <name evidence="14" type="ORF">RAK27_10875</name>
</gene>
<keyword evidence="5 11" id="KW-0732">Signal</keyword>
<evidence type="ECO:0000256" key="10">
    <source>
        <dbReference type="ARBA" id="ARBA00023288"/>
    </source>
</evidence>
<dbReference type="GO" id="GO:0006457">
    <property type="term" value="P:protein folding"/>
    <property type="evidence" value="ECO:0007669"/>
    <property type="project" value="UniProtKB-UniRule"/>
</dbReference>
<name>A0AAW9K654_CARML</name>
<dbReference type="PROSITE" id="PS50198">
    <property type="entry name" value="PPIC_PPIASE_2"/>
    <property type="match status" value="1"/>
</dbReference>
<evidence type="ECO:0000256" key="11">
    <source>
        <dbReference type="HAMAP-Rule" id="MF_01145"/>
    </source>
</evidence>
<protein>
    <recommendedName>
        <fullName evidence="11">Foldase protein PrsA</fullName>
        <ecNumber evidence="11">5.2.1.8</ecNumber>
    </recommendedName>
</protein>
<dbReference type="Gene3D" id="3.10.50.40">
    <property type="match status" value="1"/>
</dbReference>
<evidence type="ECO:0000256" key="1">
    <source>
        <dbReference type="ARBA" id="ARBA00000971"/>
    </source>
</evidence>
<sequence length="314" mass="35204">MRNVFKGKNVIAISVICLTMLILISCSGNKDIATTTIGNITKEELYEKMKTTAGASSLQKLIMLKVLTEKYGDKETDNQVNKKFEEQKEQYGDKFPGLLKNSNYTEKSYKETIRMNLLIEAAVTAETKLTDEDYKIAWESFVPKLTAQHILVADEITAKDIIAKINAGEDFDTLAKENSLDTGSKKDGGKLPEFDHNTPYDPLFIKAAAKLKDGEVSQEPVKGSKGYHIIKMIKNPGKGKMEDHTKELEKIAIKKRLVDDAYVQSIVSKIIKDAKLNIKDEYLKEEMEDFLKQADSTKSKATDSSKKEISSESK</sequence>
<dbReference type="SUPFAM" id="SSF54534">
    <property type="entry name" value="FKBP-like"/>
    <property type="match status" value="1"/>
</dbReference>
<keyword evidence="9 11" id="KW-0413">Isomerase</keyword>
<dbReference type="SUPFAM" id="SSF109998">
    <property type="entry name" value="Triger factor/SurA peptide-binding domain-like"/>
    <property type="match status" value="1"/>
</dbReference>
<dbReference type="Proteomes" id="UP001290462">
    <property type="component" value="Unassembled WGS sequence"/>
</dbReference>
<keyword evidence="8 11" id="KW-0564">Palmitate</keyword>
<comment type="similarity">
    <text evidence="3 11">Belongs to the PrsA family.</text>
</comment>
<evidence type="ECO:0000256" key="3">
    <source>
        <dbReference type="ARBA" id="ARBA00006071"/>
    </source>
</evidence>
<accession>A0AAW9K654</accession>
<dbReference type="PANTHER" id="PTHR47245">
    <property type="entry name" value="PEPTIDYLPROLYL ISOMERASE"/>
    <property type="match status" value="1"/>
</dbReference>
<evidence type="ECO:0000256" key="4">
    <source>
        <dbReference type="ARBA" id="ARBA00022475"/>
    </source>
</evidence>
<keyword evidence="10 11" id="KW-0449">Lipoprotein</keyword>
<proteinExistence type="inferred from homology"/>
<dbReference type="PANTHER" id="PTHR47245:SF1">
    <property type="entry name" value="FOLDASE PROTEIN PRSA"/>
    <property type="match status" value="1"/>
</dbReference>